<dbReference type="Proteomes" id="UP000249818">
    <property type="component" value="Chromosome BARAN1"/>
</dbReference>
<reference evidence="3" key="1">
    <citation type="submission" date="2018-05" db="EMBL/GenBank/DDBJ databases">
        <authorList>
            <person name="Hao L."/>
        </authorList>
    </citation>
    <scope>NUCLEOTIDE SEQUENCE [LARGE SCALE GENOMIC DNA]</scope>
</reference>
<evidence type="ECO:0000259" key="1">
    <source>
        <dbReference type="PROSITE" id="PS51186"/>
    </source>
</evidence>
<name>A0A2X3KHU6_9BACT</name>
<dbReference type="OrthoDB" id="5242876at2"/>
<dbReference type="CDD" id="cd04301">
    <property type="entry name" value="NAT_SF"/>
    <property type="match status" value="1"/>
</dbReference>
<gene>
    <name evidence="2" type="ORF">BARAN1_0126</name>
</gene>
<dbReference type="AlphaFoldDB" id="A0A2X3KHU6"/>
<accession>A0A2X3KHU6</accession>
<dbReference type="EMBL" id="LS483254">
    <property type="protein sequence ID" value="SQD92151.1"/>
    <property type="molecule type" value="Genomic_DNA"/>
</dbReference>
<keyword evidence="3" id="KW-1185">Reference proteome</keyword>
<protein>
    <submittedName>
        <fullName evidence="2">GCN5-related N-acetyltransferase</fullName>
    </submittedName>
</protein>
<keyword evidence="2" id="KW-0808">Transferase</keyword>
<organism evidence="2 3">
    <name type="scientific">Candidatus Bipolaricaulis anaerobius</name>
    <dbReference type="NCBI Taxonomy" id="2026885"/>
    <lineage>
        <taxon>Bacteria</taxon>
        <taxon>Candidatus Bipolaricaulota</taxon>
        <taxon>Candidatus Bipolaricaulia</taxon>
        <taxon>Candidatus Bipolaricaulales</taxon>
        <taxon>Candidatus Bipolaricaulaceae</taxon>
        <taxon>Candidatus Bipolaricaulis</taxon>
    </lineage>
</organism>
<dbReference type="Pfam" id="PF13508">
    <property type="entry name" value="Acetyltransf_7"/>
    <property type="match status" value="1"/>
</dbReference>
<dbReference type="InterPro" id="IPR000182">
    <property type="entry name" value="GNAT_dom"/>
</dbReference>
<sequence>MTALPLVEDNLAGAPEWDAPPWSCKYCLYWEHPELWADPKAGNRAEAFQRKLAWVRRVRAEFGECGRLLYADGQAVGYAQYGPPSFFPNARSCPAGPVSDDAVFLACLFFPSRAHRGRGWGSLLLQDILRELRSRGLSTLETFARKESAENPSGPAAFYLRHGFQILRDDPEFPLLRLNLDH</sequence>
<proteinExistence type="predicted"/>
<dbReference type="Gene3D" id="3.40.630.30">
    <property type="match status" value="1"/>
</dbReference>
<evidence type="ECO:0000313" key="2">
    <source>
        <dbReference type="EMBL" id="SQD92151.1"/>
    </source>
</evidence>
<evidence type="ECO:0000313" key="3">
    <source>
        <dbReference type="Proteomes" id="UP000249818"/>
    </source>
</evidence>
<dbReference type="SUPFAM" id="SSF55729">
    <property type="entry name" value="Acyl-CoA N-acyltransferases (Nat)"/>
    <property type="match status" value="1"/>
</dbReference>
<dbReference type="PROSITE" id="PS51186">
    <property type="entry name" value="GNAT"/>
    <property type="match status" value="1"/>
</dbReference>
<dbReference type="RefSeq" id="WP_122030415.1">
    <property type="nucleotide sequence ID" value="NZ_LS483254.1"/>
</dbReference>
<feature type="domain" description="N-acetyltransferase" evidence="1">
    <location>
        <begin position="27"/>
        <end position="181"/>
    </location>
</feature>
<dbReference type="GO" id="GO:0016747">
    <property type="term" value="F:acyltransferase activity, transferring groups other than amino-acyl groups"/>
    <property type="evidence" value="ECO:0007669"/>
    <property type="project" value="InterPro"/>
</dbReference>
<dbReference type="InterPro" id="IPR016181">
    <property type="entry name" value="Acyl_CoA_acyltransferase"/>
</dbReference>
<dbReference type="KEGG" id="bana:BARAN1_0126"/>